<gene>
    <name evidence="2" type="ORF">EYC84_005566</name>
</gene>
<dbReference type="AlphaFoldDB" id="A0A5M9K211"/>
<feature type="region of interest" description="Disordered" evidence="1">
    <location>
        <begin position="1"/>
        <end position="129"/>
    </location>
</feature>
<dbReference type="Proteomes" id="UP000322873">
    <property type="component" value="Unassembled WGS sequence"/>
</dbReference>
<accession>A0A5M9K211</accession>
<dbReference type="EMBL" id="VICG01000003">
    <property type="protein sequence ID" value="KAA8574032.1"/>
    <property type="molecule type" value="Genomic_DNA"/>
</dbReference>
<proteinExistence type="predicted"/>
<feature type="compositionally biased region" description="Low complexity" evidence="1">
    <location>
        <begin position="24"/>
        <end position="55"/>
    </location>
</feature>
<evidence type="ECO:0000313" key="2">
    <source>
        <dbReference type="EMBL" id="KAA8574032.1"/>
    </source>
</evidence>
<comment type="caution">
    <text evidence="2">The sequence shown here is derived from an EMBL/GenBank/DDBJ whole genome shotgun (WGS) entry which is preliminary data.</text>
</comment>
<name>A0A5M9K211_MONFR</name>
<protein>
    <submittedName>
        <fullName evidence="2">Uncharacterized protein</fullName>
    </submittedName>
</protein>
<feature type="compositionally biased region" description="Basic and acidic residues" evidence="1">
    <location>
        <begin position="109"/>
        <end position="129"/>
    </location>
</feature>
<reference evidence="2 3" key="1">
    <citation type="submission" date="2019-06" db="EMBL/GenBank/DDBJ databases">
        <title>Genome Sequence of the Brown Rot Fungal Pathogen Monilinia fructicola.</title>
        <authorList>
            <person name="De Miccolis Angelini R.M."/>
            <person name="Landi L."/>
            <person name="Abate D."/>
            <person name="Pollastro S."/>
            <person name="Romanazzi G."/>
            <person name="Faretra F."/>
        </authorList>
    </citation>
    <scope>NUCLEOTIDE SEQUENCE [LARGE SCALE GENOMIC DNA]</scope>
    <source>
        <strain evidence="2 3">Mfrc123</strain>
    </source>
</reference>
<sequence length="147" mass="15829">MDPPSASHHSRCSTLDPRFSVPRLTSASASASASAPAPASTPTSTKLPSSPQLLSAHSPHTHPPYASTHARTHARTQALLASPLSAQHSPPLTASARPAIRGAQRTQRMSHEPNTRRYRDRSLTPHPSMREPHARVALATRVSKIFF</sequence>
<organism evidence="2 3">
    <name type="scientific">Monilinia fructicola</name>
    <name type="common">Brown rot fungus</name>
    <name type="synonym">Ciboria fructicola</name>
    <dbReference type="NCBI Taxonomy" id="38448"/>
    <lineage>
        <taxon>Eukaryota</taxon>
        <taxon>Fungi</taxon>
        <taxon>Dikarya</taxon>
        <taxon>Ascomycota</taxon>
        <taxon>Pezizomycotina</taxon>
        <taxon>Leotiomycetes</taxon>
        <taxon>Helotiales</taxon>
        <taxon>Sclerotiniaceae</taxon>
        <taxon>Monilinia</taxon>
    </lineage>
</organism>
<keyword evidence="3" id="KW-1185">Reference proteome</keyword>
<evidence type="ECO:0000313" key="3">
    <source>
        <dbReference type="Proteomes" id="UP000322873"/>
    </source>
</evidence>
<evidence type="ECO:0000256" key="1">
    <source>
        <dbReference type="SAM" id="MobiDB-lite"/>
    </source>
</evidence>